<dbReference type="EMBL" id="HBGA01058116">
    <property type="protein sequence ID" value="CAD9010293.1"/>
    <property type="molecule type" value="Transcribed_RNA"/>
</dbReference>
<gene>
    <name evidence="1" type="ORF">EGYM00392_LOCUS21390</name>
</gene>
<protein>
    <submittedName>
        <fullName evidence="1">Uncharacterized protein</fullName>
    </submittedName>
</protein>
<reference evidence="1" key="1">
    <citation type="submission" date="2021-01" db="EMBL/GenBank/DDBJ databases">
        <authorList>
            <person name="Corre E."/>
            <person name="Pelletier E."/>
            <person name="Niang G."/>
            <person name="Scheremetjew M."/>
            <person name="Finn R."/>
            <person name="Kale V."/>
            <person name="Holt S."/>
            <person name="Cochrane G."/>
            <person name="Meng A."/>
            <person name="Brown T."/>
            <person name="Cohen L."/>
        </authorList>
    </citation>
    <scope>NUCLEOTIDE SEQUENCE</scope>
    <source>
        <strain evidence="1">NIES-381</strain>
    </source>
</reference>
<organism evidence="1">
    <name type="scientific">Eutreptiella gymnastica</name>
    <dbReference type="NCBI Taxonomy" id="73025"/>
    <lineage>
        <taxon>Eukaryota</taxon>
        <taxon>Discoba</taxon>
        <taxon>Euglenozoa</taxon>
        <taxon>Euglenida</taxon>
        <taxon>Spirocuta</taxon>
        <taxon>Euglenophyceae</taxon>
        <taxon>Eutreptiales</taxon>
        <taxon>Eutreptiaceae</taxon>
        <taxon>Eutreptiella</taxon>
    </lineage>
</organism>
<dbReference type="AlphaFoldDB" id="A0A7S1NC46"/>
<proteinExistence type="predicted"/>
<evidence type="ECO:0000313" key="1">
    <source>
        <dbReference type="EMBL" id="CAD9010293.1"/>
    </source>
</evidence>
<accession>A0A7S1NC46</accession>
<sequence length="107" mass="11777">MGAVPGIQIPLPHTSEPHPWPHIPSSMPLCSQIQVQAIQAVFDHCVYYLRSPPQDCIDIPPQSLLSPGVHSALRPALASTCPLLQGRRQAWCAQCTQWQAECPFVTQ</sequence>
<name>A0A7S1NC46_9EUGL</name>